<dbReference type="Gene3D" id="3.40.190.290">
    <property type="match status" value="1"/>
</dbReference>
<dbReference type="PROSITE" id="PS50931">
    <property type="entry name" value="HTH_LYSR"/>
    <property type="match status" value="1"/>
</dbReference>
<comment type="similarity">
    <text evidence="1">Belongs to the LysR transcriptional regulatory family.</text>
</comment>
<dbReference type="InterPro" id="IPR058163">
    <property type="entry name" value="LysR-type_TF_proteobact-type"/>
</dbReference>
<dbReference type="RefSeq" id="WP_109583352.1">
    <property type="nucleotide sequence ID" value="NZ_QGGT01000002.1"/>
</dbReference>
<dbReference type="InterPro" id="IPR005119">
    <property type="entry name" value="LysR_subst-bd"/>
</dbReference>
<evidence type="ECO:0000313" key="7">
    <source>
        <dbReference type="Proteomes" id="UP000245754"/>
    </source>
</evidence>
<evidence type="ECO:0000256" key="3">
    <source>
        <dbReference type="ARBA" id="ARBA00023125"/>
    </source>
</evidence>
<dbReference type="InterPro" id="IPR000847">
    <property type="entry name" value="LysR_HTH_N"/>
</dbReference>
<evidence type="ECO:0000256" key="2">
    <source>
        <dbReference type="ARBA" id="ARBA00023015"/>
    </source>
</evidence>
<evidence type="ECO:0000313" key="6">
    <source>
        <dbReference type="EMBL" id="PWK35272.1"/>
    </source>
</evidence>
<dbReference type="AlphaFoldDB" id="A0A316EU49"/>
<dbReference type="GO" id="GO:0003700">
    <property type="term" value="F:DNA-binding transcription factor activity"/>
    <property type="evidence" value="ECO:0007669"/>
    <property type="project" value="InterPro"/>
</dbReference>
<gene>
    <name evidence="6" type="ORF">C7419_102550</name>
</gene>
<dbReference type="Proteomes" id="UP000245754">
    <property type="component" value="Unassembled WGS sequence"/>
</dbReference>
<evidence type="ECO:0000256" key="1">
    <source>
        <dbReference type="ARBA" id="ARBA00009437"/>
    </source>
</evidence>
<protein>
    <submittedName>
        <fullName evidence="6">LysR family transcriptional regulator</fullName>
    </submittedName>
</protein>
<keyword evidence="3" id="KW-0238">DNA-binding</keyword>
<name>A0A316EU49_9BURK</name>
<keyword evidence="2" id="KW-0805">Transcription regulation</keyword>
<dbReference type="PANTHER" id="PTHR30537">
    <property type="entry name" value="HTH-TYPE TRANSCRIPTIONAL REGULATOR"/>
    <property type="match status" value="1"/>
</dbReference>
<keyword evidence="7" id="KW-1185">Reference proteome</keyword>
<proteinExistence type="inferred from homology"/>
<dbReference type="Pfam" id="PF00126">
    <property type="entry name" value="HTH_1"/>
    <property type="match status" value="1"/>
</dbReference>
<dbReference type="GO" id="GO:0006351">
    <property type="term" value="P:DNA-templated transcription"/>
    <property type="evidence" value="ECO:0007669"/>
    <property type="project" value="TreeGrafter"/>
</dbReference>
<comment type="caution">
    <text evidence="6">The sequence shown here is derived from an EMBL/GenBank/DDBJ whole genome shotgun (WGS) entry which is preliminary data.</text>
</comment>
<dbReference type="SUPFAM" id="SSF46785">
    <property type="entry name" value="Winged helix' DNA-binding domain"/>
    <property type="match status" value="1"/>
</dbReference>
<dbReference type="InterPro" id="IPR036388">
    <property type="entry name" value="WH-like_DNA-bd_sf"/>
</dbReference>
<sequence length="299" mass="33126">MPAPTRLNWDDLRIFLEVNRSKTLTAAARQLRIDDSTVSRRIAALEASLNETLFIRDSAGLHPTPRGLELLTCVQDMERGALAITEPAVANDRTPCGHVRVATMEGIASLYLAAEFVALRKRFPLLEVELVTSSNQVQVNRREADIFISFFPSAGRGLAVSAIGAFQLHLYASPDYLSRAGTPRAVDDLAAHDFVSYVDDLIQLDTVRWLREGVPNPRVVFHSSSMLAQMFAAAGGAGIVMLPTFARAERFGLTRVLGRRVEVERMLYLAVHKELQHTPRVKAVCAYLQEIVARDYPAQ</sequence>
<evidence type="ECO:0000259" key="5">
    <source>
        <dbReference type="PROSITE" id="PS50931"/>
    </source>
</evidence>
<dbReference type="Gene3D" id="1.10.10.10">
    <property type="entry name" value="Winged helix-like DNA-binding domain superfamily/Winged helix DNA-binding domain"/>
    <property type="match status" value="1"/>
</dbReference>
<dbReference type="EMBL" id="QGGT01000002">
    <property type="protein sequence ID" value="PWK35272.1"/>
    <property type="molecule type" value="Genomic_DNA"/>
</dbReference>
<dbReference type="GO" id="GO:0043565">
    <property type="term" value="F:sequence-specific DNA binding"/>
    <property type="evidence" value="ECO:0007669"/>
    <property type="project" value="TreeGrafter"/>
</dbReference>
<dbReference type="PANTHER" id="PTHR30537:SF3">
    <property type="entry name" value="TRANSCRIPTIONAL REGULATORY PROTEIN"/>
    <property type="match status" value="1"/>
</dbReference>
<keyword evidence="4" id="KW-0804">Transcription</keyword>
<dbReference type="InterPro" id="IPR036390">
    <property type="entry name" value="WH_DNA-bd_sf"/>
</dbReference>
<dbReference type="SUPFAM" id="SSF53850">
    <property type="entry name" value="Periplasmic binding protein-like II"/>
    <property type="match status" value="1"/>
</dbReference>
<feature type="domain" description="HTH lysR-type" evidence="5">
    <location>
        <begin position="7"/>
        <end position="64"/>
    </location>
</feature>
<reference evidence="6 7" key="1">
    <citation type="submission" date="2018-05" db="EMBL/GenBank/DDBJ databases">
        <title>Genomic Encyclopedia of Type Strains, Phase IV (KMG-V): Genome sequencing to study the core and pangenomes of soil and plant-associated prokaryotes.</title>
        <authorList>
            <person name="Whitman W."/>
        </authorList>
    </citation>
    <scope>NUCLEOTIDE SEQUENCE [LARGE SCALE GENOMIC DNA]</scope>
    <source>
        <strain evidence="6 7">SLV-132</strain>
    </source>
</reference>
<dbReference type="Pfam" id="PF03466">
    <property type="entry name" value="LysR_substrate"/>
    <property type="match status" value="1"/>
</dbReference>
<organism evidence="6 7">
    <name type="scientific">Cupriavidus plantarum</name>
    <dbReference type="NCBI Taxonomy" id="942865"/>
    <lineage>
        <taxon>Bacteria</taxon>
        <taxon>Pseudomonadati</taxon>
        <taxon>Pseudomonadota</taxon>
        <taxon>Betaproteobacteria</taxon>
        <taxon>Burkholderiales</taxon>
        <taxon>Burkholderiaceae</taxon>
        <taxon>Cupriavidus</taxon>
    </lineage>
</organism>
<evidence type="ECO:0000256" key="4">
    <source>
        <dbReference type="ARBA" id="ARBA00023163"/>
    </source>
</evidence>
<accession>A0A316EU49</accession>